<keyword evidence="3" id="KW-0862">Zinc</keyword>
<organism evidence="9 10">
    <name type="scientific">Chanos chanos</name>
    <name type="common">Milkfish</name>
    <name type="synonym">Mugil chanos</name>
    <dbReference type="NCBI Taxonomy" id="29144"/>
    <lineage>
        <taxon>Eukaryota</taxon>
        <taxon>Metazoa</taxon>
        <taxon>Chordata</taxon>
        <taxon>Craniata</taxon>
        <taxon>Vertebrata</taxon>
        <taxon>Euteleostomi</taxon>
        <taxon>Actinopterygii</taxon>
        <taxon>Neopterygii</taxon>
        <taxon>Teleostei</taxon>
        <taxon>Ostariophysi</taxon>
        <taxon>Gonorynchiformes</taxon>
        <taxon>Chanidae</taxon>
        <taxon>Chanos</taxon>
    </lineage>
</organism>
<dbReference type="GO" id="GO:0008270">
    <property type="term" value="F:zinc ion binding"/>
    <property type="evidence" value="ECO:0007669"/>
    <property type="project" value="UniProtKB-KW"/>
</dbReference>
<dbReference type="Pfam" id="PF13639">
    <property type="entry name" value="zf-RING_2"/>
    <property type="match status" value="1"/>
</dbReference>
<keyword evidence="9" id="KW-1185">Reference proteome</keyword>
<evidence type="ECO:0000259" key="6">
    <source>
        <dbReference type="PROSITE" id="PS50089"/>
    </source>
</evidence>
<keyword evidence="1" id="KW-0479">Metal-binding</keyword>
<protein>
    <submittedName>
        <fullName evidence="10">E3 ubiquitin-protein ligase ZSWIM2</fullName>
    </submittedName>
</protein>
<dbReference type="PANTHER" id="PTHR21540:SF3">
    <property type="entry name" value="E3 UBIQUITIN-PROTEIN LIGASE ZSWIM2"/>
    <property type="match status" value="1"/>
</dbReference>
<dbReference type="PANTHER" id="PTHR21540">
    <property type="entry name" value="RING FINGER AND SWIM DOMAIN-CONTAINING PROTEIN 2"/>
    <property type="match status" value="1"/>
</dbReference>
<dbReference type="Gene3D" id="3.30.40.10">
    <property type="entry name" value="Zinc/RING finger domain, C3HC4 (zinc finger)"/>
    <property type="match status" value="2"/>
</dbReference>
<evidence type="ECO:0000313" key="9">
    <source>
        <dbReference type="Proteomes" id="UP000504632"/>
    </source>
</evidence>
<evidence type="ECO:0000259" key="7">
    <source>
        <dbReference type="PROSITE" id="PS50135"/>
    </source>
</evidence>
<dbReference type="PROSITE" id="PS50966">
    <property type="entry name" value="ZF_SWIM"/>
    <property type="match status" value="1"/>
</dbReference>
<sequence length="578" mass="65167">MHRKPGWRNTVSDSVCWHQEQALNTNIFILKEFGPIGFLLKEDGEARNFKVFMGEPHTCTCSTFQKEKEPCKHICWVLLRKFRVPRDHEYCYQVGLGERQILEILQGFHKPAAPQPKSKSPPDSLTQSSDEEEWSIHQKDIGEDDVCPICQEELLSKRLPVTYCRFGCGNSVHISCMRILANHQIRADSEAMVKCPLCREDFIAKSLLLEQVRNASKLYTVSERERPDKHLGITCNSCRACPITGKCFKCTACSYYHLCEDCTKRDCHPQHSFVVRTCDTVPRHVLESLPTVKVRQGSKHLEPGQQCRMCLKCFSVGQYIRHLPCHHKFHKDCIDKWLHRFNFCPLDCHVFYNPLKWKATESKTANTQAPPTNPRIRSATQKQQDLFIPGTGLQERIVQGDNPPCMVRSKMSLPGNLIPPPLEPSVANTRDLCINSLQLKVSHGTSDSKKFVNRFRTAESIQRCPSMGQVTTTLASMKGEGAVKASGNMSSKRITDCIGENLVEISSIAGGTQQGLIVGLNSPDTNALPRVVAAPHRVRPLRKVKPREVRPSVGSGHTQNLDLLMMGIVINTTHRGKK</sequence>
<dbReference type="InterPro" id="IPR013083">
    <property type="entry name" value="Znf_RING/FYVE/PHD"/>
</dbReference>
<feature type="domain" description="ZZ-type" evidence="7">
    <location>
        <begin position="230"/>
        <end position="281"/>
    </location>
</feature>
<gene>
    <name evidence="10" type="primary">zswim2</name>
</gene>
<dbReference type="Gene3D" id="3.30.60.90">
    <property type="match status" value="1"/>
</dbReference>
<accession>A0A6J2W0K5</accession>
<dbReference type="CTD" id="151112"/>
<proteinExistence type="predicted"/>
<feature type="domain" description="RING-type" evidence="6">
    <location>
        <begin position="307"/>
        <end position="347"/>
    </location>
</feature>
<dbReference type="OrthoDB" id="8062037at2759"/>
<name>A0A6J2W0K5_CHACN</name>
<dbReference type="PROSITE" id="PS50089">
    <property type="entry name" value="ZF_RING_2"/>
    <property type="match status" value="2"/>
</dbReference>
<dbReference type="PROSITE" id="PS50135">
    <property type="entry name" value="ZF_ZZ_2"/>
    <property type="match status" value="1"/>
</dbReference>
<dbReference type="Proteomes" id="UP000504632">
    <property type="component" value="Chromosome 8"/>
</dbReference>
<dbReference type="GO" id="GO:0061630">
    <property type="term" value="F:ubiquitin protein ligase activity"/>
    <property type="evidence" value="ECO:0007669"/>
    <property type="project" value="InterPro"/>
</dbReference>
<evidence type="ECO:0000313" key="10">
    <source>
        <dbReference type="RefSeq" id="XP_030637679.1"/>
    </source>
</evidence>
<dbReference type="SMART" id="SM00184">
    <property type="entry name" value="RING"/>
    <property type="match status" value="2"/>
</dbReference>
<dbReference type="InterPro" id="IPR007527">
    <property type="entry name" value="Znf_SWIM"/>
</dbReference>
<reference evidence="10" key="1">
    <citation type="submission" date="2025-08" db="UniProtKB">
        <authorList>
            <consortium name="RefSeq"/>
        </authorList>
    </citation>
    <scope>IDENTIFICATION</scope>
</reference>
<feature type="compositionally biased region" description="Low complexity" evidence="5">
    <location>
        <begin position="112"/>
        <end position="122"/>
    </location>
</feature>
<dbReference type="Pfam" id="PF04434">
    <property type="entry name" value="SWIM"/>
    <property type="match status" value="1"/>
</dbReference>
<dbReference type="InterPro" id="IPR000433">
    <property type="entry name" value="Znf_ZZ"/>
</dbReference>
<dbReference type="InterPro" id="IPR039903">
    <property type="entry name" value="Zswim2"/>
</dbReference>
<dbReference type="CDD" id="cd16494">
    <property type="entry name" value="RING-CH-C4HC3_ZSWM2"/>
    <property type="match status" value="1"/>
</dbReference>
<evidence type="ECO:0000256" key="4">
    <source>
        <dbReference type="PROSITE-ProRule" id="PRU00228"/>
    </source>
</evidence>
<dbReference type="RefSeq" id="XP_030637679.1">
    <property type="nucleotide sequence ID" value="XM_030781819.1"/>
</dbReference>
<feature type="domain" description="SWIM-type" evidence="8">
    <location>
        <begin position="49"/>
        <end position="82"/>
    </location>
</feature>
<keyword evidence="2 4" id="KW-0863">Zinc-finger</keyword>
<evidence type="ECO:0000259" key="8">
    <source>
        <dbReference type="PROSITE" id="PS50966"/>
    </source>
</evidence>
<evidence type="ECO:0000256" key="5">
    <source>
        <dbReference type="SAM" id="MobiDB-lite"/>
    </source>
</evidence>
<dbReference type="GeneID" id="115818449"/>
<dbReference type="AlphaFoldDB" id="A0A6J2W0K5"/>
<feature type="region of interest" description="Disordered" evidence="5">
    <location>
        <begin position="112"/>
        <end position="134"/>
    </location>
</feature>
<evidence type="ECO:0000256" key="1">
    <source>
        <dbReference type="ARBA" id="ARBA00022723"/>
    </source>
</evidence>
<evidence type="ECO:0000256" key="3">
    <source>
        <dbReference type="ARBA" id="ARBA00022833"/>
    </source>
</evidence>
<dbReference type="InterPro" id="IPR001841">
    <property type="entry name" value="Znf_RING"/>
</dbReference>
<evidence type="ECO:0000256" key="2">
    <source>
        <dbReference type="ARBA" id="ARBA00022771"/>
    </source>
</evidence>
<dbReference type="SUPFAM" id="SSF57850">
    <property type="entry name" value="RING/U-box"/>
    <property type="match status" value="3"/>
</dbReference>
<feature type="domain" description="RING-type" evidence="6">
    <location>
        <begin position="147"/>
        <end position="199"/>
    </location>
</feature>
<dbReference type="InterPro" id="IPR043145">
    <property type="entry name" value="Znf_ZZ_sf"/>
</dbReference>
<dbReference type="InParanoid" id="A0A6J2W0K5"/>